<name>A0A816PBQ8_BRANA</name>
<proteinExistence type="predicted"/>
<dbReference type="EMBL" id="HG994363">
    <property type="protein sequence ID" value="CAF2046561.1"/>
    <property type="molecule type" value="Genomic_DNA"/>
</dbReference>
<organism evidence="1">
    <name type="scientific">Brassica napus</name>
    <name type="common">Rape</name>
    <dbReference type="NCBI Taxonomy" id="3708"/>
    <lineage>
        <taxon>Eukaryota</taxon>
        <taxon>Viridiplantae</taxon>
        <taxon>Streptophyta</taxon>
        <taxon>Embryophyta</taxon>
        <taxon>Tracheophyta</taxon>
        <taxon>Spermatophyta</taxon>
        <taxon>Magnoliopsida</taxon>
        <taxon>eudicotyledons</taxon>
        <taxon>Gunneridae</taxon>
        <taxon>Pentapetalae</taxon>
        <taxon>rosids</taxon>
        <taxon>malvids</taxon>
        <taxon>Brassicales</taxon>
        <taxon>Brassicaceae</taxon>
        <taxon>Brassiceae</taxon>
        <taxon>Brassica</taxon>
    </lineage>
</organism>
<reference evidence="1" key="1">
    <citation type="submission" date="2021-01" db="EMBL/GenBank/DDBJ databases">
        <authorList>
            <consortium name="Genoscope - CEA"/>
            <person name="William W."/>
        </authorList>
    </citation>
    <scope>NUCLEOTIDE SEQUENCE</scope>
</reference>
<dbReference type="AlphaFoldDB" id="A0A816PBQ8"/>
<dbReference type="Proteomes" id="UP001295469">
    <property type="component" value="Chromosome A09"/>
</dbReference>
<protein>
    <submittedName>
        <fullName evidence="1">(rape) hypothetical protein</fullName>
    </submittedName>
</protein>
<sequence length="134" mass="14668">MALRSKRLATLIFSISNNSQVCNSGGIASIGTLFLRRISSATSSAAVVVDDESRAYVILYALYNVIKKTIRVHLPLAFFEWGLPMERPEETPVLPMGLVGLEEETAASPFAFFELGSPILRPEETPLLLIVDSL</sequence>
<gene>
    <name evidence="1" type="ORF">DARMORV10_A09P43670.1</name>
</gene>
<accession>A0A816PBQ8</accession>
<evidence type="ECO:0000313" key="1">
    <source>
        <dbReference type="EMBL" id="CAF2046561.1"/>
    </source>
</evidence>